<dbReference type="InterPro" id="IPR007111">
    <property type="entry name" value="NACHT_NTPase"/>
</dbReference>
<dbReference type="Proteomes" id="UP000230750">
    <property type="component" value="Unassembled WGS sequence"/>
</dbReference>
<organism evidence="2 3">
    <name type="scientific">Stichopus japonicus</name>
    <name type="common">Sea cucumber</name>
    <dbReference type="NCBI Taxonomy" id="307972"/>
    <lineage>
        <taxon>Eukaryota</taxon>
        <taxon>Metazoa</taxon>
        <taxon>Echinodermata</taxon>
        <taxon>Eleutherozoa</taxon>
        <taxon>Echinozoa</taxon>
        <taxon>Holothuroidea</taxon>
        <taxon>Aspidochirotacea</taxon>
        <taxon>Aspidochirotida</taxon>
        <taxon>Stichopodidae</taxon>
        <taxon>Apostichopus</taxon>
    </lineage>
</organism>
<dbReference type="Gene3D" id="3.40.50.300">
    <property type="entry name" value="P-loop containing nucleotide triphosphate hydrolases"/>
    <property type="match status" value="1"/>
</dbReference>
<protein>
    <submittedName>
        <fullName evidence="2">Putative NLR family CARD domain-containing protein 4</fullName>
    </submittedName>
</protein>
<evidence type="ECO:0000313" key="2">
    <source>
        <dbReference type="EMBL" id="PIK39310.1"/>
    </source>
</evidence>
<dbReference type="AlphaFoldDB" id="A0A2G8JUB7"/>
<dbReference type="OrthoDB" id="120976at2759"/>
<evidence type="ECO:0000259" key="1">
    <source>
        <dbReference type="Pfam" id="PF05729"/>
    </source>
</evidence>
<proteinExistence type="predicted"/>
<dbReference type="Pfam" id="PF05729">
    <property type="entry name" value="NACHT"/>
    <property type="match status" value="1"/>
</dbReference>
<dbReference type="SUPFAM" id="SSF52540">
    <property type="entry name" value="P-loop containing nucleoside triphosphate hydrolases"/>
    <property type="match status" value="1"/>
</dbReference>
<evidence type="ECO:0000313" key="3">
    <source>
        <dbReference type="Proteomes" id="UP000230750"/>
    </source>
</evidence>
<gene>
    <name evidence="2" type="ORF">BSL78_23847</name>
</gene>
<dbReference type="EMBL" id="MRZV01001251">
    <property type="protein sequence ID" value="PIK39310.1"/>
    <property type="molecule type" value="Genomic_DNA"/>
</dbReference>
<name>A0A2G8JUB7_STIJA</name>
<accession>A0A2G8JUB7</accession>
<dbReference type="PANTHER" id="PTHR46312:SF2">
    <property type="entry name" value="NUCLEOTIDE-BINDING OLIGOMERIZATION DOMAIN-CONTAINING PROTEIN 2-LIKE"/>
    <property type="match status" value="1"/>
</dbReference>
<reference evidence="2 3" key="1">
    <citation type="journal article" date="2017" name="PLoS Biol.">
        <title>The sea cucumber genome provides insights into morphological evolution and visceral regeneration.</title>
        <authorList>
            <person name="Zhang X."/>
            <person name="Sun L."/>
            <person name="Yuan J."/>
            <person name="Sun Y."/>
            <person name="Gao Y."/>
            <person name="Zhang L."/>
            <person name="Li S."/>
            <person name="Dai H."/>
            <person name="Hamel J.F."/>
            <person name="Liu C."/>
            <person name="Yu Y."/>
            <person name="Liu S."/>
            <person name="Lin W."/>
            <person name="Guo K."/>
            <person name="Jin S."/>
            <person name="Xu P."/>
            <person name="Storey K.B."/>
            <person name="Huan P."/>
            <person name="Zhang T."/>
            <person name="Zhou Y."/>
            <person name="Zhang J."/>
            <person name="Lin C."/>
            <person name="Li X."/>
            <person name="Xing L."/>
            <person name="Huo D."/>
            <person name="Sun M."/>
            <person name="Wang L."/>
            <person name="Mercier A."/>
            <person name="Li F."/>
            <person name="Yang H."/>
            <person name="Xiang J."/>
        </authorList>
    </citation>
    <scope>NUCLEOTIDE SEQUENCE [LARGE SCALE GENOMIC DNA]</scope>
    <source>
        <strain evidence="2">Shaxun</strain>
        <tissue evidence="2">Muscle</tissue>
    </source>
</reference>
<sequence length="456" mass="52967">MFSLKLIQEWCENDEKSSLKGVEVVIFFRVNELTAFSSLYDAIKSVLLPMDSNISSTDIEKVLKNCQSVVIILDDYEERHQKLVWLTNILKKKTLLQCKVVITTRSFEFVKSIVVSSKRFRLTAFSEETRKEYIYNYVGKKGKKFVEQVKTELLENVILNELCKIPLLLVAYIHLICEPKYNYESKSSISIFCYLLKCVELHHQNKARHQADASISSETEALEQEKVIALSTDQEDMEKTELLNQICFLPSFASYFTDILDTFISCYSDMEIPATWLKYEQTRKLSTIRDSLTKFCSEHVEITTCEYPLLRRSKIELLKLASKNKIPIKDVSFTNCVDVELSTKDMLVITSGMEIPLLVTVKKITFEGKQTKLTNEESELMLMYCNHCSHLETVQFRRLTMPGSLKNCTKFLRKEITVLWNSADGKEFVLQMQSGLWNDLQLKNTQRKKKHLSLNW</sequence>
<dbReference type="InterPro" id="IPR027417">
    <property type="entry name" value="P-loop_NTPase"/>
</dbReference>
<feature type="domain" description="NACHT" evidence="1">
    <location>
        <begin position="5"/>
        <end position="138"/>
    </location>
</feature>
<keyword evidence="3" id="KW-1185">Reference proteome</keyword>
<comment type="caution">
    <text evidence="2">The sequence shown here is derived from an EMBL/GenBank/DDBJ whole genome shotgun (WGS) entry which is preliminary data.</text>
</comment>
<dbReference type="PANTHER" id="PTHR46312">
    <property type="entry name" value="NACHT DOMAIN-CONTAINING PROTEIN"/>
    <property type="match status" value="1"/>
</dbReference>